<keyword evidence="2" id="KW-1185">Reference proteome</keyword>
<gene>
    <name evidence="1" type="ORF">M011DRAFT_14555</name>
</gene>
<dbReference type="EMBL" id="MU006561">
    <property type="protein sequence ID" value="KAF2752049.1"/>
    <property type="molecule type" value="Genomic_DNA"/>
</dbReference>
<sequence length="194" mass="21255">MERCLDPPYAGWPSSQGPKCSRHALASGFCGSEIQRHKQLQKIIRCFNSNRQSYGRHSAKFFVLGILLSPKCDSAMADRDVALRQPSGLTAYRPLLGFADFTLAEPLNCMGRSFLHILHSALEMPPVLTARVASKVTIRTPVCAQRPYRWACGCMSPVPARLQTSGASFCGLTPTCQPEIFSGNRPLAARGCCH</sequence>
<dbReference type="Proteomes" id="UP000799440">
    <property type="component" value="Unassembled WGS sequence"/>
</dbReference>
<accession>A0A6A6VQ97</accession>
<name>A0A6A6VQ97_9PLEO</name>
<protein>
    <submittedName>
        <fullName evidence="1">Uncharacterized protein</fullName>
    </submittedName>
</protein>
<organism evidence="1 2">
    <name type="scientific">Sporormia fimetaria CBS 119925</name>
    <dbReference type="NCBI Taxonomy" id="1340428"/>
    <lineage>
        <taxon>Eukaryota</taxon>
        <taxon>Fungi</taxon>
        <taxon>Dikarya</taxon>
        <taxon>Ascomycota</taxon>
        <taxon>Pezizomycotina</taxon>
        <taxon>Dothideomycetes</taxon>
        <taxon>Pleosporomycetidae</taxon>
        <taxon>Pleosporales</taxon>
        <taxon>Sporormiaceae</taxon>
        <taxon>Sporormia</taxon>
    </lineage>
</organism>
<proteinExistence type="predicted"/>
<dbReference type="AlphaFoldDB" id="A0A6A6VQ97"/>
<evidence type="ECO:0000313" key="1">
    <source>
        <dbReference type="EMBL" id="KAF2752049.1"/>
    </source>
</evidence>
<evidence type="ECO:0000313" key="2">
    <source>
        <dbReference type="Proteomes" id="UP000799440"/>
    </source>
</evidence>
<reference evidence="1" key="1">
    <citation type="journal article" date="2020" name="Stud. Mycol.">
        <title>101 Dothideomycetes genomes: a test case for predicting lifestyles and emergence of pathogens.</title>
        <authorList>
            <person name="Haridas S."/>
            <person name="Albert R."/>
            <person name="Binder M."/>
            <person name="Bloem J."/>
            <person name="Labutti K."/>
            <person name="Salamov A."/>
            <person name="Andreopoulos B."/>
            <person name="Baker S."/>
            <person name="Barry K."/>
            <person name="Bills G."/>
            <person name="Bluhm B."/>
            <person name="Cannon C."/>
            <person name="Castanera R."/>
            <person name="Culley D."/>
            <person name="Daum C."/>
            <person name="Ezra D."/>
            <person name="Gonzalez J."/>
            <person name="Henrissat B."/>
            <person name="Kuo A."/>
            <person name="Liang C."/>
            <person name="Lipzen A."/>
            <person name="Lutzoni F."/>
            <person name="Magnuson J."/>
            <person name="Mondo S."/>
            <person name="Nolan M."/>
            <person name="Ohm R."/>
            <person name="Pangilinan J."/>
            <person name="Park H.-J."/>
            <person name="Ramirez L."/>
            <person name="Alfaro M."/>
            <person name="Sun H."/>
            <person name="Tritt A."/>
            <person name="Yoshinaga Y."/>
            <person name="Zwiers L.-H."/>
            <person name="Turgeon B."/>
            <person name="Goodwin S."/>
            <person name="Spatafora J."/>
            <person name="Crous P."/>
            <person name="Grigoriev I."/>
        </authorList>
    </citation>
    <scope>NUCLEOTIDE SEQUENCE</scope>
    <source>
        <strain evidence="1">CBS 119925</strain>
    </source>
</reference>